<organism evidence="2 3">
    <name type="scientific">Byssothecium circinans</name>
    <dbReference type="NCBI Taxonomy" id="147558"/>
    <lineage>
        <taxon>Eukaryota</taxon>
        <taxon>Fungi</taxon>
        <taxon>Dikarya</taxon>
        <taxon>Ascomycota</taxon>
        <taxon>Pezizomycotina</taxon>
        <taxon>Dothideomycetes</taxon>
        <taxon>Pleosporomycetidae</taxon>
        <taxon>Pleosporales</taxon>
        <taxon>Massarineae</taxon>
        <taxon>Massarinaceae</taxon>
        <taxon>Byssothecium</taxon>
    </lineage>
</organism>
<dbReference type="Pfam" id="PF01636">
    <property type="entry name" value="APH"/>
    <property type="match status" value="1"/>
</dbReference>
<dbReference type="CDD" id="cd05120">
    <property type="entry name" value="APH_ChoK_like"/>
    <property type="match status" value="1"/>
</dbReference>
<dbReference type="OrthoDB" id="4177236at2759"/>
<dbReference type="EMBL" id="ML976982">
    <property type="protein sequence ID" value="KAF1960488.1"/>
    <property type="molecule type" value="Genomic_DNA"/>
</dbReference>
<dbReference type="AlphaFoldDB" id="A0A6A5U714"/>
<dbReference type="PANTHER" id="PTHR21310">
    <property type="entry name" value="AMINOGLYCOSIDE PHOSPHOTRANSFERASE-RELATED-RELATED"/>
    <property type="match status" value="1"/>
</dbReference>
<evidence type="ECO:0000313" key="3">
    <source>
        <dbReference type="Proteomes" id="UP000800035"/>
    </source>
</evidence>
<dbReference type="PANTHER" id="PTHR21310:SF48">
    <property type="entry name" value="AMINOGLYCOSIDE PHOSPHOTRANSFERASE DOMAIN-CONTAINING PROTEIN"/>
    <property type="match status" value="1"/>
</dbReference>
<name>A0A6A5U714_9PLEO</name>
<feature type="domain" description="Aminoglycoside phosphotransferase" evidence="1">
    <location>
        <begin position="63"/>
        <end position="233"/>
    </location>
</feature>
<reference evidence="2" key="1">
    <citation type="journal article" date="2020" name="Stud. Mycol.">
        <title>101 Dothideomycetes genomes: a test case for predicting lifestyles and emergence of pathogens.</title>
        <authorList>
            <person name="Haridas S."/>
            <person name="Albert R."/>
            <person name="Binder M."/>
            <person name="Bloem J."/>
            <person name="Labutti K."/>
            <person name="Salamov A."/>
            <person name="Andreopoulos B."/>
            <person name="Baker S."/>
            <person name="Barry K."/>
            <person name="Bills G."/>
            <person name="Bluhm B."/>
            <person name="Cannon C."/>
            <person name="Castanera R."/>
            <person name="Culley D."/>
            <person name="Daum C."/>
            <person name="Ezra D."/>
            <person name="Gonzalez J."/>
            <person name="Henrissat B."/>
            <person name="Kuo A."/>
            <person name="Liang C."/>
            <person name="Lipzen A."/>
            <person name="Lutzoni F."/>
            <person name="Magnuson J."/>
            <person name="Mondo S."/>
            <person name="Nolan M."/>
            <person name="Ohm R."/>
            <person name="Pangilinan J."/>
            <person name="Park H.-J."/>
            <person name="Ramirez L."/>
            <person name="Alfaro M."/>
            <person name="Sun H."/>
            <person name="Tritt A."/>
            <person name="Yoshinaga Y."/>
            <person name="Zwiers L.-H."/>
            <person name="Turgeon B."/>
            <person name="Goodwin S."/>
            <person name="Spatafora J."/>
            <person name="Crous P."/>
            <person name="Grigoriev I."/>
        </authorList>
    </citation>
    <scope>NUCLEOTIDE SEQUENCE</scope>
    <source>
        <strain evidence="2">CBS 675.92</strain>
    </source>
</reference>
<dbReference type="Proteomes" id="UP000800035">
    <property type="component" value="Unassembled WGS sequence"/>
</dbReference>
<dbReference type="SUPFAM" id="SSF56112">
    <property type="entry name" value="Protein kinase-like (PK-like)"/>
    <property type="match status" value="1"/>
</dbReference>
<dbReference type="InterPro" id="IPR051678">
    <property type="entry name" value="AGP_Transferase"/>
</dbReference>
<accession>A0A6A5U714</accession>
<evidence type="ECO:0000313" key="2">
    <source>
        <dbReference type="EMBL" id="KAF1960488.1"/>
    </source>
</evidence>
<evidence type="ECO:0000259" key="1">
    <source>
        <dbReference type="Pfam" id="PF01636"/>
    </source>
</evidence>
<keyword evidence="3" id="KW-1185">Reference proteome</keyword>
<proteinExistence type="predicted"/>
<dbReference type="Gene3D" id="3.90.1200.10">
    <property type="match status" value="1"/>
</dbReference>
<dbReference type="InterPro" id="IPR002575">
    <property type="entry name" value="Aminoglycoside_PTrfase"/>
</dbReference>
<sequence length="273" mass="31185">MAHTALPFLKPPDQLPCPLPNEREITEGTLLCGDTSNQCVVAVGEHFVVKYGRRISEVEGQNLLFLEQKTGAYLTAPKLYAMWRMASTGHICLVMQRLPGESLETLWPQLTEEDKSAVCARLKKAFNFLRQLPSPGFYGGIGKTPLPPTFSGIRPKTQQFADLSSKENRGYMDHKIGFYERHLDVALSGHDSVFSHSDLQRKNILVHRHAGTIISVAIVDWKYAGWYPSYWEYCLGFSTALWVDDWPKRLEDIIAPWPRETAVFRMLYQELYF</sequence>
<protein>
    <recommendedName>
        <fullName evidence="1">Aminoglycoside phosphotransferase domain-containing protein</fullName>
    </recommendedName>
</protein>
<dbReference type="InterPro" id="IPR011009">
    <property type="entry name" value="Kinase-like_dom_sf"/>
</dbReference>
<gene>
    <name evidence="2" type="ORF">CC80DRAFT_589899</name>
</gene>